<keyword evidence="15" id="KW-1185">Reference proteome</keyword>
<keyword evidence="3 9" id="KW-1003">Cell membrane</keyword>
<gene>
    <name evidence="9 14" type="primary">secD</name>
    <name evidence="10" type="synonym">secF</name>
    <name evidence="14" type="ORF">GCM10007047_01790</name>
</gene>
<dbReference type="Gene3D" id="3.30.70.3400">
    <property type="match status" value="1"/>
</dbReference>
<dbReference type="NCBIfam" id="TIGR00916">
    <property type="entry name" value="2A0604s01"/>
    <property type="match status" value="2"/>
</dbReference>
<protein>
    <recommendedName>
        <fullName evidence="9 10">Multifunctional fusion protein</fullName>
    </recommendedName>
    <domain>
        <recommendedName>
            <fullName evidence="9">Protein translocase subunit SecD</fullName>
        </recommendedName>
    </domain>
    <domain>
        <recommendedName>
            <fullName evidence="10">Protein-export membrane protein SecF</fullName>
        </recommendedName>
    </domain>
</protein>
<dbReference type="SUPFAM" id="SSF82866">
    <property type="entry name" value="Multidrug efflux transporter AcrB transmembrane domain"/>
    <property type="match status" value="2"/>
</dbReference>
<evidence type="ECO:0000256" key="6">
    <source>
        <dbReference type="ARBA" id="ARBA00022989"/>
    </source>
</evidence>
<dbReference type="InterPro" id="IPR005791">
    <property type="entry name" value="SecD"/>
</dbReference>
<dbReference type="Proteomes" id="UP000642829">
    <property type="component" value="Unassembled WGS sequence"/>
</dbReference>
<keyword evidence="2 9" id="KW-0813">Transport</keyword>
<keyword evidence="6 9" id="KW-1133">Transmembrane helix</keyword>
<dbReference type="HAMAP" id="MF_01464_B">
    <property type="entry name" value="SecF_B"/>
    <property type="match status" value="1"/>
</dbReference>
<evidence type="ECO:0000256" key="1">
    <source>
        <dbReference type="ARBA" id="ARBA00004651"/>
    </source>
</evidence>
<evidence type="ECO:0000256" key="5">
    <source>
        <dbReference type="ARBA" id="ARBA00022927"/>
    </source>
</evidence>
<dbReference type="PANTHER" id="PTHR30081">
    <property type="entry name" value="PROTEIN-EXPORT MEMBRANE PROTEIN SEC"/>
    <property type="match status" value="1"/>
</dbReference>
<evidence type="ECO:0000256" key="8">
    <source>
        <dbReference type="ARBA" id="ARBA00023136"/>
    </source>
</evidence>
<dbReference type="EMBL" id="BMXG01000001">
    <property type="protein sequence ID" value="GHB90644.1"/>
    <property type="molecule type" value="Genomic_DNA"/>
</dbReference>
<dbReference type="InterPro" id="IPR048631">
    <property type="entry name" value="SecD_1st"/>
</dbReference>
<dbReference type="InterPro" id="IPR022645">
    <property type="entry name" value="SecD/SecF_bac"/>
</dbReference>
<feature type="transmembrane region" description="Helical" evidence="9">
    <location>
        <begin position="5"/>
        <end position="26"/>
    </location>
</feature>
<feature type="transmembrane region" description="Helical" evidence="9">
    <location>
        <begin position="382"/>
        <end position="400"/>
    </location>
</feature>
<comment type="subcellular location">
    <subcellularLocation>
        <location evidence="1 9">Cell membrane</location>
        <topology evidence="1 9">Multi-pass membrane protein</topology>
    </subcellularLocation>
</comment>
<dbReference type="InterPro" id="IPR022813">
    <property type="entry name" value="SecD/SecF_arch_bac"/>
</dbReference>
<comment type="similarity">
    <text evidence="9">Belongs to the SecD/SecF family. SecD subfamily.</text>
</comment>
<comment type="function">
    <text evidence="9">Part of the Sec protein translocase complex. Interacts with the SecYEG preprotein conducting channel. SecDF uses the proton motive force (PMF) to complete protein translocation after the ATP-dependent function of SecA.</text>
</comment>
<organism evidence="14 15">
    <name type="scientific">Cerasicoccus arenae</name>
    <dbReference type="NCBI Taxonomy" id="424488"/>
    <lineage>
        <taxon>Bacteria</taxon>
        <taxon>Pseudomonadati</taxon>
        <taxon>Verrucomicrobiota</taxon>
        <taxon>Opitutia</taxon>
        <taxon>Puniceicoccales</taxon>
        <taxon>Cerasicoccaceae</taxon>
        <taxon>Cerasicoccus</taxon>
    </lineage>
</organism>
<evidence type="ECO:0000256" key="2">
    <source>
        <dbReference type="ARBA" id="ARBA00022448"/>
    </source>
</evidence>
<dbReference type="InterPro" id="IPR055344">
    <property type="entry name" value="SecD_SecF_C_bact"/>
</dbReference>
<dbReference type="PRINTS" id="PR01755">
    <property type="entry name" value="SECFTRNLCASE"/>
</dbReference>
<feature type="transmembrane region" description="Helical" evidence="9">
    <location>
        <begin position="502"/>
        <end position="526"/>
    </location>
</feature>
<dbReference type="Gene3D" id="1.20.1640.10">
    <property type="entry name" value="Multidrug efflux transporter AcrB transmembrane domain"/>
    <property type="match status" value="2"/>
</dbReference>
<feature type="transmembrane region" description="Helical" evidence="9">
    <location>
        <begin position="796"/>
        <end position="816"/>
    </location>
</feature>
<feature type="transmembrane region" description="Helical" evidence="9">
    <location>
        <begin position="682"/>
        <end position="703"/>
    </location>
</feature>
<dbReference type="GO" id="GO:0043952">
    <property type="term" value="P:protein transport by the Sec complex"/>
    <property type="evidence" value="ECO:0007669"/>
    <property type="project" value="UniProtKB-UniRule"/>
</dbReference>
<feature type="transmembrane region" description="Helical" evidence="9">
    <location>
        <begin position="407"/>
        <end position="427"/>
    </location>
</feature>
<evidence type="ECO:0000313" key="15">
    <source>
        <dbReference type="Proteomes" id="UP000642829"/>
    </source>
</evidence>
<dbReference type="InterPro" id="IPR054384">
    <property type="entry name" value="SecDF_P1_head"/>
</dbReference>
<evidence type="ECO:0000256" key="9">
    <source>
        <dbReference type="HAMAP-Rule" id="MF_01463"/>
    </source>
</evidence>
<feature type="domain" description="SecDF P1 head subdomain" evidence="13">
    <location>
        <begin position="249"/>
        <end position="352"/>
    </location>
</feature>
<reference evidence="14" key="1">
    <citation type="journal article" date="2014" name="Int. J. Syst. Evol. Microbiol.">
        <title>Complete genome sequence of Corynebacterium casei LMG S-19264T (=DSM 44701T), isolated from a smear-ripened cheese.</title>
        <authorList>
            <consortium name="US DOE Joint Genome Institute (JGI-PGF)"/>
            <person name="Walter F."/>
            <person name="Albersmeier A."/>
            <person name="Kalinowski J."/>
            <person name="Ruckert C."/>
        </authorList>
    </citation>
    <scope>NUCLEOTIDE SEQUENCE</scope>
    <source>
        <strain evidence="14">KCTC 12870</strain>
    </source>
</reference>
<reference evidence="14" key="2">
    <citation type="submission" date="2020-09" db="EMBL/GenBank/DDBJ databases">
        <authorList>
            <person name="Sun Q."/>
            <person name="Kim S."/>
        </authorList>
    </citation>
    <scope>NUCLEOTIDE SEQUENCE</scope>
    <source>
        <strain evidence="14">KCTC 12870</strain>
    </source>
</reference>
<dbReference type="GO" id="GO:0006605">
    <property type="term" value="P:protein targeting"/>
    <property type="evidence" value="ECO:0007669"/>
    <property type="project" value="UniProtKB-UniRule"/>
</dbReference>
<keyword evidence="4 9" id="KW-0812">Transmembrane</keyword>
<dbReference type="AlphaFoldDB" id="A0A8J3GBG3"/>
<proteinExistence type="inferred from homology"/>
<feature type="domain" description="Protein export membrane protein SecD/SecF C-terminal" evidence="11">
    <location>
        <begin position="665"/>
        <end position="848"/>
    </location>
</feature>
<feature type="transmembrane region" description="Helical" evidence="9">
    <location>
        <begin position="822"/>
        <end position="846"/>
    </location>
</feature>
<evidence type="ECO:0000256" key="3">
    <source>
        <dbReference type="ARBA" id="ARBA00022475"/>
    </source>
</evidence>
<dbReference type="Gene3D" id="3.30.1360.200">
    <property type="match status" value="1"/>
</dbReference>
<evidence type="ECO:0000313" key="14">
    <source>
        <dbReference type="EMBL" id="GHB90644.1"/>
    </source>
</evidence>
<feature type="transmembrane region" description="Helical" evidence="9">
    <location>
        <begin position="433"/>
        <end position="453"/>
    </location>
</feature>
<keyword evidence="5 9" id="KW-0653">Protein transport</keyword>
<dbReference type="GO" id="GO:0015450">
    <property type="term" value="F:protein-transporting ATPase activity"/>
    <property type="evidence" value="ECO:0007669"/>
    <property type="project" value="InterPro"/>
</dbReference>
<dbReference type="Pfam" id="PF22599">
    <property type="entry name" value="SecDF_P1_head"/>
    <property type="match status" value="1"/>
</dbReference>
<comment type="caution">
    <text evidence="14">The sequence shown here is derived from an EMBL/GenBank/DDBJ whole genome shotgun (WGS) entry which is preliminary data.</text>
</comment>
<feature type="transmembrane region" description="Helical" evidence="9">
    <location>
        <begin position="474"/>
        <end position="496"/>
    </location>
</feature>
<dbReference type="InterPro" id="IPR048634">
    <property type="entry name" value="SecD_SecF_C"/>
</dbReference>
<keyword evidence="7 9" id="KW-0811">Translocation</keyword>
<feature type="domain" description="Protein translocase subunit SecDF P1" evidence="12">
    <location>
        <begin position="142"/>
        <end position="199"/>
    </location>
</feature>
<comment type="subunit">
    <text evidence="10">Forms a complex with SecD. Part of the essential Sec protein translocation apparatus which comprises SecA, SecYEG and auxiliary proteins SecDF. Other proteins may also be involved.</text>
</comment>
<dbReference type="NCBIfam" id="TIGR01129">
    <property type="entry name" value="secD"/>
    <property type="match status" value="1"/>
</dbReference>
<name>A0A8J3GBG3_9BACT</name>
<comment type="subunit">
    <text evidence="9">Forms a complex with SecF. Part of the essential Sec protein translocation apparatus which comprises SecA, SecYEG and auxiliary proteins SecDF. Other proteins may also be involved.</text>
</comment>
<evidence type="ECO:0000259" key="12">
    <source>
        <dbReference type="Pfam" id="PF21760"/>
    </source>
</evidence>
<evidence type="ECO:0000256" key="4">
    <source>
        <dbReference type="ARBA" id="ARBA00022692"/>
    </source>
</evidence>
<dbReference type="GO" id="GO:0065002">
    <property type="term" value="P:intracellular protein transmembrane transport"/>
    <property type="evidence" value="ECO:0007669"/>
    <property type="project" value="UniProtKB-UniRule"/>
</dbReference>
<dbReference type="RefSeq" id="WP_189510911.1">
    <property type="nucleotide sequence ID" value="NZ_BMXG01000001.1"/>
</dbReference>
<sequence length="885" mass="95725">MKTSIIWKLVITAVIMAWAVLSLFPLNDTDFREYVVAEPVVNQAEFSELVEEADANVNEGYSFIAAFRDLANDKKINLHEQFFPYIKMVREPNLVRSNQIILDYLYGQSRGKLHKGLDLAGGVSLILSIDENDPNAQGDRLEKAVEIISGRINGLGVAEPVIRPLPPSRIEVQLPGVDLRQNPELVIDLVQAARMDFRTAHRYTYPSNTDEVGTLKSLPLNPAEPNGPTAMFEVMADESTDPKTGETSVTKLWVKKIPEAHGDIIKEAYVDPRGGTLAVGFSTTSEGSKIMKAMTERIVNENEKTRSNELLVVVLDGKLESAATVQSVISDRGQITGDYSETEVRQLVSALNNPLEFDLSIDQKQEIGPSLAKDAQSASVSAALYGAIAVVVFMLIYYLFSGVIAVFSVLLSLVIVLGVLAGVGATISLPGVAALVLTMGMAVDANILIFERIREELQSGKKAKTALISGYDKALSTIVDANVTTMITAAILFLLGTGPVKGFGLTLAIGIGASVFAALIISRALLEIFVHTGLGKHLIPNFSLHRSLGIKSINFLGKRIPAFVASWMLVLAGLIAVGVSWDHIGGTDFTGGAEVTFDFEQSARGDLEITRILEIAASNDLGEIQPVFQSEIGQGVERLRVQMDDMDGRTDQVMDVLLEAFPDANLTKVSESIIGASVSHKIVVNAVWSIAVALLGILLYVALRFEIGYGVGAIVATIHDVLMSIGLFVILGQFFGIGSGQFTAPMIAAILMIVGYSINDTIVVFDRIREELELNPAMKLFDVINLAISRTLSRTLLTSITTFVAALALFIFGVGVVTDFALVFLIGIVTGTFSSIFIASPVFYAWHKGDRKHVTEHEYAKPTYEWEAGSKRASKESDAKSAPVL</sequence>
<dbReference type="Pfam" id="PF21760">
    <property type="entry name" value="SecD_1st"/>
    <property type="match status" value="1"/>
</dbReference>
<comment type="caution">
    <text evidence="9">Lacks conserved residue(s) required for the propagation of feature annotation.</text>
</comment>
<evidence type="ECO:0000259" key="13">
    <source>
        <dbReference type="Pfam" id="PF22599"/>
    </source>
</evidence>
<feature type="transmembrane region" description="Helical" evidence="9">
    <location>
        <begin position="742"/>
        <end position="765"/>
    </location>
</feature>
<comment type="similarity">
    <text evidence="10">Belongs to the SecD/SecF family. SecF subfamily.</text>
</comment>
<keyword evidence="8 9" id="KW-0472">Membrane</keyword>
<dbReference type="NCBIfam" id="TIGR00966">
    <property type="entry name" value="transloc_SecF"/>
    <property type="match status" value="1"/>
</dbReference>
<evidence type="ECO:0000259" key="11">
    <source>
        <dbReference type="Pfam" id="PF02355"/>
    </source>
</evidence>
<dbReference type="Pfam" id="PF02355">
    <property type="entry name" value="SecD_SecF_C"/>
    <property type="match status" value="2"/>
</dbReference>
<accession>A0A8J3GBG3</accession>
<dbReference type="PANTHER" id="PTHR30081:SF1">
    <property type="entry name" value="PROTEIN TRANSLOCASE SUBUNIT SECD"/>
    <property type="match status" value="1"/>
</dbReference>
<dbReference type="InterPro" id="IPR005665">
    <property type="entry name" value="SecF_bac"/>
</dbReference>
<feature type="transmembrane region" description="Helical" evidence="9">
    <location>
        <begin position="710"/>
        <end position="736"/>
    </location>
</feature>
<dbReference type="HAMAP" id="MF_01463_B">
    <property type="entry name" value="SecD_B"/>
    <property type="match status" value="1"/>
</dbReference>
<feature type="domain" description="Protein export membrane protein SecD/SecF C-terminal" evidence="11">
    <location>
        <begin position="353"/>
        <end position="527"/>
    </location>
</feature>
<dbReference type="GO" id="GO:0005886">
    <property type="term" value="C:plasma membrane"/>
    <property type="evidence" value="ECO:0007669"/>
    <property type="project" value="UniProtKB-SubCell"/>
</dbReference>
<evidence type="ECO:0000256" key="7">
    <source>
        <dbReference type="ARBA" id="ARBA00023010"/>
    </source>
</evidence>
<evidence type="ECO:0000256" key="10">
    <source>
        <dbReference type="HAMAP-Rule" id="MF_01464"/>
    </source>
</evidence>
<feature type="transmembrane region" description="Helical" evidence="9">
    <location>
        <begin position="560"/>
        <end position="581"/>
    </location>
</feature>